<accession>A0A1Y1WFM5</accession>
<gene>
    <name evidence="1" type="ORF">DL89DRAFT_111766</name>
</gene>
<keyword evidence="2" id="KW-1185">Reference proteome</keyword>
<dbReference type="RefSeq" id="XP_040745733.1">
    <property type="nucleotide sequence ID" value="XM_040883112.1"/>
</dbReference>
<reference evidence="1 2" key="1">
    <citation type="submission" date="2016-07" db="EMBL/GenBank/DDBJ databases">
        <title>Pervasive Adenine N6-methylation of Active Genes in Fungi.</title>
        <authorList>
            <consortium name="DOE Joint Genome Institute"/>
            <person name="Mondo S.J."/>
            <person name="Dannebaum R.O."/>
            <person name="Kuo R.C."/>
            <person name="Labutti K."/>
            <person name="Haridas S."/>
            <person name="Kuo A."/>
            <person name="Salamov A."/>
            <person name="Ahrendt S.R."/>
            <person name="Lipzen A."/>
            <person name="Sullivan W."/>
            <person name="Andreopoulos W.B."/>
            <person name="Clum A."/>
            <person name="Lindquist E."/>
            <person name="Daum C."/>
            <person name="Ramamoorthy G.K."/>
            <person name="Gryganskyi A."/>
            <person name="Culley D."/>
            <person name="Magnuson J.K."/>
            <person name="James T.Y."/>
            <person name="O'Malley M.A."/>
            <person name="Stajich J.E."/>
            <person name="Spatafora J.W."/>
            <person name="Visel A."/>
            <person name="Grigoriev I.V."/>
        </authorList>
    </citation>
    <scope>NUCLEOTIDE SEQUENCE [LARGE SCALE GENOMIC DNA]</scope>
    <source>
        <strain evidence="1 2">ATCC 12442</strain>
    </source>
</reference>
<evidence type="ECO:0000313" key="1">
    <source>
        <dbReference type="EMBL" id="ORX72309.1"/>
    </source>
</evidence>
<name>A0A1Y1WFM5_9FUNG</name>
<proteinExistence type="predicted"/>
<evidence type="ECO:0000313" key="2">
    <source>
        <dbReference type="Proteomes" id="UP000193922"/>
    </source>
</evidence>
<sequence length="98" mass="11092">MHIHADTRVDLSTYLLQQLVLLNPVVVHVESDKQRAGDYTKLLFQLRLSITAVSRTERSQSFCLSKGRSGCLSHSRWWVFLLPVVANSAVETDFCITS</sequence>
<dbReference type="GeneID" id="63799760"/>
<protein>
    <submittedName>
        <fullName evidence="1">Uncharacterized protein</fullName>
    </submittedName>
</protein>
<dbReference type="Proteomes" id="UP000193922">
    <property type="component" value="Unassembled WGS sequence"/>
</dbReference>
<dbReference type="AlphaFoldDB" id="A0A1Y1WFM5"/>
<dbReference type="EMBL" id="MCFD01000003">
    <property type="protein sequence ID" value="ORX72309.1"/>
    <property type="molecule type" value="Genomic_DNA"/>
</dbReference>
<comment type="caution">
    <text evidence="1">The sequence shown here is derived from an EMBL/GenBank/DDBJ whole genome shotgun (WGS) entry which is preliminary data.</text>
</comment>
<organism evidence="1 2">
    <name type="scientific">Linderina pennispora</name>
    <dbReference type="NCBI Taxonomy" id="61395"/>
    <lineage>
        <taxon>Eukaryota</taxon>
        <taxon>Fungi</taxon>
        <taxon>Fungi incertae sedis</taxon>
        <taxon>Zoopagomycota</taxon>
        <taxon>Kickxellomycotina</taxon>
        <taxon>Kickxellomycetes</taxon>
        <taxon>Kickxellales</taxon>
        <taxon>Kickxellaceae</taxon>
        <taxon>Linderina</taxon>
    </lineage>
</organism>